<feature type="transmembrane region" description="Helical" evidence="1">
    <location>
        <begin position="59"/>
        <end position="77"/>
    </location>
</feature>
<reference evidence="2 3" key="1">
    <citation type="submission" date="2014-04" db="EMBL/GenBank/DDBJ databases">
        <title>Aquimarina sp. 22II-S11-z7 Genome Sequencing.</title>
        <authorList>
            <person name="Lai Q."/>
        </authorList>
    </citation>
    <scope>NUCLEOTIDE SEQUENCE [LARGE SCALE GENOMIC DNA]</scope>
    <source>
        <strain evidence="2 3">22II-S11-z7</strain>
    </source>
</reference>
<protein>
    <recommendedName>
        <fullName evidence="4">Histidine kinase N-terminal 7TM region domain-containing protein</fullName>
    </recommendedName>
</protein>
<gene>
    <name evidence="2" type="ORF">ATO12_24890</name>
</gene>
<keyword evidence="1" id="KW-1133">Transmembrane helix</keyword>
<evidence type="ECO:0000313" key="2">
    <source>
        <dbReference type="EMBL" id="EZH72173.1"/>
    </source>
</evidence>
<feature type="transmembrane region" description="Helical" evidence="1">
    <location>
        <begin position="30"/>
        <end position="47"/>
    </location>
</feature>
<dbReference type="eggNOG" id="ENOG5031624">
    <property type="taxonomic scope" value="Bacteria"/>
</dbReference>
<feature type="transmembrane region" description="Helical" evidence="1">
    <location>
        <begin position="111"/>
        <end position="129"/>
    </location>
</feature>
<dbReference type="STRING" id="1317122.ATO12_24890"/>
<keyword evidence="1" id="KW-0812">Transmembrane</keyword>
<feature type="transmembrane region" description="Helical" evidence="1">
    <location>
        <begin position="184"/>
        <end position="205"/>
    </location>
</feature>
<evidence type="ECO:0008006" key="4">
    <source>
        <dbReference type="Google" id="ProtNLM"/>
    </source>
</evidence>
<sequence length="211" mass="25709">MHKILLVLQLFAAVVGFIYIFRLRNSYWKWFSIYLIFIFIQESFWTLNTYSLDSINIKYYAFIGIPIQYLFLFWLYAYKSLNNRKLFYIFSFIYLSTYLPIELYFEKINLVYSINLTAGTILLTFLVVLEFIKQIKNDNILEFTKNKMFYINVGVILFYIGTYPYFAFYDVLSKEPYIEIWNAYYLYFLVSNYVIYLLFTASFIWGKHHLK</sequence>
<evidence type="ECO:0000313" key="3">
    <source>
        <dbReference type="Proteomes" id="UP000023541"/>
    </source>
</evidence>
<evidence type="ECO:0000256" key="1">
    <source>
        <dbReference type="SAM" id="Phobius"/>
    </source>
</evidence>
<dbReference type="EMBL" id="AQRA01000009">
    <property type="protein sequence ID" value="EZH72173.1"/>
    <property type="molecule type" value="Genomic_DNA"/>
</dbReference>
<dbReference type="Proteomes" id="UP000023541">
    <property type="component" value="Unassembled WGS sequence"/>
</dbReference>
<organism evidence="2 3">
    <name type="scientific">Aquimarina atlantica</name>
    <dbReference type="NCBI Taxonomy" id="1317122"/>
    <lineage>
        <taxon>Bacteria</taxon>
        <taxon>Pseudomonadati</taxon>
        <taxon>Bacteroidota</taxon>
        <taxon>Flavobacteriia</taxon>
        <taxon>Flavobacteriales</taxon>
        <taxon>Flavobacteriaceae</taxon>
        <taxon>Aquimarina</taxon>
    </lineage>
</organism>
<accession>A0A023BR45</accession>
<keyword evidence="1" id="KW-0472">Membrane</keyword>
<name>A0A023BR45_9FLAO</name>
<comment type="caution">
    <text evidence="2">The sequence shown here is derived from an EMBL/GenBank/DDBJ whole genome shotgun (WGS) entry which is preliminary data.</text>
</comment>
<proteinExistence type="predicted"/>
<keyword evidence="3" id="KW-1185">Reference proteome</keyword>
<feature type="transmembrane region" description="Helical" evidence="1">
    <location>
        <begin position="86"/>
        <end position="105"/>
    </location>
</feature>
<feature type="transmembrane region" description="Helical" evidence="1">
    <location>
        <begin position="6"/>
        <end position="23"/>
    </location>
</feature>
<feature type="transmembrane region" description="Helical" evidence="1">
    <location>
        <begin position="149"/>
        <end position="172"/>
    </location>
</feature>
<dbReference type="AlphaFoldDB" id="A0A023BR45"/>